<evidence type="ECO:0000313" key="1">
    <source>
        <dbReference type="EMBL" id="MZP41978.1"/>
    </source>
</evidence>
<name>A0A845L6X5_HELGE</name>
<accession>A0A845L6X5</accession>
<keyword evidence="2" id="KW-1185">Reference proteome</keyword>
<protein>
    <submittedName>
        <fullName evidence="1">Uncharacterized protein</fullName>
    </submittedName>
</protein>
<gene>
    <name evidence="1" type="ORF">GTO89_02880</name>
</gene>
<dbReference type="RefSeq" id="WP_161260565.1">
    <property type="nucleotide sequence ID" value="NZ_JAFBDC010000002.1"/>
</dbReference>
<comment type="caution">
    <text evidence="1">The sequence shown here is derived from an EMBL/GenBank/DDBJ whole genome shotgun (WGS) entry which is preliminary data.</text>
</comment>
<sequence length="91" mass="10041">MCTPGTFSNEMQLLIRQLKGRTHRLFHDAQDVAVYLKENRQEIELAELLGQMAVALKEAETAAARAMELAASRQQAAEAQRPSPTATVFNG</sequence>
<evidence type="ECO:0000313" key="2">
    <source>
        <dbReference type="Proteomes" id="UP000471031"/>
    </source>
</evidence>
<dbReference type="OrthoDB" id="2084773at2"/>
<dbReference type="EMBL" id="WXEX01000002">
    <property type="protein sequence ID" value="MZP41978.1"/>
    <property type="molecule type" value="Genomic_DNA"/>
</dbReference>
<organism evidence="1 2">
    <name type="scientific">Heliomicrobium gestii</name>
    <name type="common">Heliobacterium gestii</name>
    <dbReference type="NCBI Taxonomy" id="2699"/>
    <lineage>
        <taxon>Bacteria</taxon>
        <taxon>Bacillati</taxon>
        <taxon>Bacillota</taxon>
        <taxon>Clostridia</taxon>
        <taxon>Eubacteriales</taxon>
        <taxon>Heliobacteriaceae</taxon>
        <taxon>Heliomicrobium</taxon>
    </lineage>
</organism>
<dbReference type="AlphaFoldDB" id="A0A845L6X5"/>
<proteinExistence type="predicted"/>
<dbReference type="Proteomes" id="UP000471031">
    <property type="component" value="Unassembled WGS sequence"/>
</dbReference>
<reference evidence="1 2" key="1">
    <citation type="submission" date="2020-01" db="EMBL/GenBank/DDBJ databases">
        <title>Whole genome sequence of Heliobacterium gestii DSM 11169.</title>
        <authorList>
            <person name="Kyndt J.A."/>
            <person name="Meyer T.E."/>
        </authorList>
    </citation>
    <scope>NUCLEOTIDE SEQUENCE [LARGE SCALE GENOMIC DNA]</scope>
    <source>
        <strain evidence="1 2">DSM 11169</strain>
    </source>
</reference>